<name>A0A3S0Q444_9FLAO</name>
<dbReference type="Proteomes" id="UP000276953">
    <property type="component" value="Unassembled WGS sequence"/>
</dbReference>
<proteinExistence type="predicted"/>
<comment type="caution">
    <text evidence="1">The sequence shown here is derived from an EMBL/GenBank/DDBJ whole genome shotgun (WGS) entry which is preliminary data.</text>
</comment>
<accession>A0A3S0Q444</accession>
<sequence>MEGFKVAVYIVFHRHQWTIRSDFNILADKAFQKLYQNPDDCISYSQGLLVSDQGTEHKIILQNIISQAFAMKGDYVQSVNIYSQKEDAGLKKDLSYFLQVFGDYSLADQYQNLDCIASQRKLLRPFYLIPGY</sequence>
<protein>
    <submittedName>
        <fullName evidence="1">Uncharacterized protein</fullName>
    </submittedName>
</protein>
<gene>
    <name evidence="1" type="ORF">EJ377_14615</name>
</gene>
<evidence type="ECO:0000313" key="1">
    <source>
        <dbReference type="EMBL" id="RTZ45932.1"/>
    </source>
</evidence>
<reference evidence="1 2" key="1">
    <citation type="submission" date="2018-12" db="EMBL/GenBank/DDBJ databases">
        <title>Draft Genome Sequence of Chryseobacterium arthrosphaerae strain ED882-96 Isolated from the Blood of a Patient with Liver Cirrhosis in Taiwan.</title>
        <authorList>
            <person name="Lin J.-N."/>
            <person name="Lai C.-H."/>
            <person name="Yang C.-H."/>
            <person name="Huang Y.-H."/>
        </authorList>
    </citation>
    <scope>NUCLEOTIDE SEQUENCE [LARGE SCALE GENOMIC DNA]</scope>
    <source>
        <strain evidence="1 2">ED882-96</strain>
    </source>
</reference>
<dbReference type="EMBL" id="RYFC01000003">
    <property type="protein sequence ID" value="RTZ45932.1"/>
    <property type="molecule type" value="Genomic_DNA"/>
</dbReference>
<organism evidence="1 2">
    <name type="scientific">Chryseobacterium arthrosphaerae</name>
    <dbReference type="NCBI Taxonomy" id="651561"/>
    <lineage>
        <taxon>Bacteria</taxon>
        <taxon>Pseudomonadati</taxon>
        <taxon>Bacteroidota</taxon>
        <taxon>Flavobacteriia</taxon>
        <taxon>Flavobacteriales</taxon>
        <taxon>Weeksellaceae</taxon>
        <taxon>Chryseobacterium group</taxon>
        <taxon>Chryseobacterium</taxon>
    </lineage>
</organism>
<dbReference type="AlphaFoldDB" id="A0A3S0Q444"/>
<evidence type="ECO:0000313" key="2">
    <source>
        <dbReference type="Proteomes" id="UP000276953"/>
    </source>
</evidence>